<dbReference type="AlphaFoldDB" id="A0A1W2DD41"/>
<keyword evidence="4" id="KW-1185">Reference proteome</keyword>
<evidence type="ECO:0000256" key="1">
    <source>
        <dbReference type="ARBA" id="ARBA00008791"/>
    </source>
</evidence>
<feature type="domain" description="UspA" evidence="2">
    <location>
        <begin position="160"/>
        <end position="286"/>
    </location>
</feature>
<name>A0A1W2DD41_9SPHI</name>
<reference evidence="3 4" key="1">
    <citation type="submission" date="2017-04" db="EMBL/GenBank/DDBJ databases">
        <authorList>
            <person name="Afonso C.L."/>
            <person name="Miller P.J."/>
            <person name="Scott M.A."/>
            <person name="Spackman E."/>
            <person name="Goraichik I."/>
            <person name="Dimitrov K.M."/>
            <person name="Suarez D.L."/>
            <person name="Swayne D.E."/>
        </authorList>
    </citation>
    <scope>NUCLEOTIDE SEQUENCE [LARGE SCALE GENOMIC DNA]</scope>
    <source>
        <strain evidence="3 4">DSM 19625</strain>
    </source>
</reference>
<dbReference type="EMBL" id="FWYB01000006">
    <property type="protein sequence ID" value="SMC94996.1"/>
    <property type="molecule type" value="Genomic_DNA"/>
</dbReference>
<protein>
    <submittedName>
        <fullName evidence="3">Nucleotide-binding universal stress protein, UspA family</fullName>
    </submittedName>
</protein>
<dbReference type="InterPro" id="IPR006015">
    <property type="entry name" value="Universal_stress_UspA"/>
</dbReference>
<evidence type="ECO:0000259" key="2">
    <source>
        <dbReference type="Pfam" id="PF00582"/>
    </source>
</evidence>
<dbReference type="PANTHER" id="PTHR46268:SF6">
    <property type="entry name" value="UNIVERSAL STRESS PROTEIN UP12"/>
    <property type="match status" value="1"/>
</dbReference>
<dbReference type="InterPro" id="IPR006016">
    <property type="entry name" value="UspA"/>
</dbReference>
<dbReference type="OrthoDB" id="9788959at2"/>
<sequence>MKKILVPTDFSFAAKGAASFAMHIAREMKANIQLCNAIVVPVEAPAVAHVTTPLIAVNALEEAAIAELKRSAREIETLEEFQTALGDYTPAVEYVTGIGTVPEVVSNFANQHDVCLVVMGMSGAGGLNEFILGSSSRTIVEKANYPVLLIPKDSQFKCLHKIAFATDLSREDVVAIHILAGFARVFNAQLLIVHIKDKNEKMTIQHKLDIERFLNDVTNNVNYHKIYYQYVLDKDIDEGLDWLASYGQIQMLAMVHRKHSMMHNILKGSHTQRLKRHIGIPLMVFPQECSSWVI</sequence>
<dbReference type="CDD" id="cd00293">
    <property type="entry name" value="USP-like"/>
    <property type="match status" value="1"/>
</dbReference>
<organism evidence="3 4">
    <name type="scientific">Pedobacter nyackensis</name>
    <dbReference type="NCBI Taxonomy" id="475255"/>
    <lineage>
        <taxon>Bacteria</taxon>
        <taxon>Pseudomonadati</taxon>
        <taxon>Bacteroidota</taxon>
        <taxon>Sphingobacteriia</taxon>
        <taxon>Sphingobacteriales</taxon>
        <taxon>Sphingobacteriaceae</taxon>
        <taxon>Pedobacter</taxon>
    </lineage>
</organism>
<evidence type="ECO:0000313" key="3">
    <source>
        <dbReference type="EMBL" id="SMC94996.1"/>
    </source>
</evidence>
<dbReference type="PANTHER" id="PTHR46268">
    <property type="entry name" value="STRESS RESPONSE PROTEIN NHAX"/>
    <property type="match status" value="1"/>
</dbReference>
<feature type="domain" description="UspA" evidence="2">
    <location>
        <begin position="1"/>
        <end position="151"/>
    </location>
</feature>
<evidence type="ECO:0000313" key="4">
    <source>
        <dbReference type="Proteomes" id="UP000192678"/>
    </source>
</evidence>
<proteinExistence type="inferred from homology"/>
<dbReference type="RefSeq" id="WP_084289766.1">
    <property type="nucleotide sequence ID" value="NZ_FWYB01000006.1"/>
</dbReference>
<dbReference type="STRING" id="475255.SAMN04488101_106163"/>
<dbReference type="PRINTS" id="PR01438">
    <property type="entry name" value="UNVRSLSTRESS"/>
</dbReference>
<dbReference type="Pfam" id="PF00582">
    <property type="entry name" value="Usp"/>
    <property type="match status" value="2"/>
</dbReference>
<dbReference type="Proteomes" id="UP000192678">
    <property type="component" value="Unassembled WGS sequence"/>
</dbReference>
<dbReference type="SUPFAM" id="SSF52402">
    <property type="entry name" value="Adenine nucleotide alpha hydrolases-like"/>
    <property type="match status" value="2"/>
</dbReference>
<gene>
    <name evidence="3" type="ORF">SAMN04488101_106163</name>
</gene>
<accession>A0A1W2DD41</accession>
<dbReference type="Gene3D" id="3.40.50.12370">
    <property type="match status" value="1"/>
</dbReference>
<comment type="similarity">
    <text evidence="1">Belongs to the universal stress protein A family.</text>
</comment>